<sequence>MPQGSAGSRAPPAACARGEWIARTNDCTTFFHPSVSAKVILHGHREFHSSSKRLRAAYHRDRARHFFTTPEATGATTCIFVLSNECGMTWQEDLDHIGCPSIGVLGKSRC</sequence>
<organism evidence="1">
    <name type="scientific">Aphanomyces invadans</name>
    <dbReference type="NCBI Taxonomy" id="157072"/>
    <lineage>
        <taxon>Eukaryota</taxon>
        <taxon>Sar</taxon>
        <taxon>Stramenopiles</taxon>
        <taxon>Oomycota</taxon>
        <taxon>Saprolegniomycetes</taxon>
        <taxon>Saprolegniales</taxon>
        <taxon>Verrucalvaceae</taxon>
        <taxon>Aphanomyces</taxon>
    </lineage>
</organism>
<accession>A0A024UAM9</accession>
<name>A0A024UAM9_9STRA</name>
<evidence type="ECO:0000313" key="1">
    <source>
        <dbReference type="EMBL" id="ETW03451.1"/>
    </source>
</evidence>
<dbReference type="EMBL" id="KI913959">
    <property type="protein sequence ID" value="ETW03451.1"/>
    <property type="molecule type" value="Genomic_DNA"/>
</dbReference>
<dbReference type="RefSeq" id="XP_008867680.1">
    <property type="nucleotide sequence ID" value="XM_008869458.1"/>
</dbReference>
<proteinExistence type="predicted"/>
<reference evidence="1" key="1">
    <citation type="submission" date="2013-12" db="EMBL/GenBank/DDBJ databases">
        <title>The Genome Sequence of Aphanomyces invadans NJM9701.</title>
        <authorList>
            <consortium name="The Broad Institute Genomics Platform"/>
            <person name="Russ C."/>
            <person name="Tyler B."/>
            <person name="van West P."/>
            <person name="Dieguez-Uribeondo J."/>
            <person name="Young S.K."/>
            <person name="Zeng Q."/>
            <person name="Gargeya S."/>
            <person name="Fitzgerald M."/>
            <person name="Abouelleil A."/>
            <person name="Alvarado L."/>
            <person name="Chapman S.B."/>
            <person name="Gainer-Dewar J."/>
            <person name="Goldberg J."/>
            <person name="Griggs A."/>
            <person name="Gujja S."/>
            <person name="Hansen M."/>
            <person name="Howarth C."/>
            <person name="Imamovic A."/>
            <person name="Ireland A."/>
            <person name="Larimer J."/>
            <person name="McCowan C."/>
            <person name="Murphy C."/>
            <person name="Pearson M."/>
            <person name="Poon T.W."/>
            <person name="Priest M."/>
            <person name="Roberts A."/>
            <person name="Saif S."/>
            <person name="Shea T."/>
            <person name="Sykes S."/>
            <person name="Wortman J."/>
            <person name="Nusbaum C."/>
            <person name="Birren B."/>
        </authorList>
    </citation>
    <scope>NUCLEOTIDE SEQUENCE [LARGE SCALE GENOMIC DNA]</scope>
    <source>
        <strain evidence="1">NJM9701</strain>
    </source>
</reference>
<dbReference type="AlphaFoldDB" id="A0A024UAM9"/>
<dbReference type="VEuPathDB" id="FungiDB:H310_04911"/>
<protein>
    <submittedName>
        <fullName evidence="1">Uncharacterized protein</fullName>
    </submittedName>
</protein>
<gene>
    <name evidence="1" type="ORF">H310_04911</name>
</gene>
<dbReference type="GeneID" id="20081961"/>